<reference evidence="1 2" key="1">
    <citation type="submission" date="2021-06" db="EMBL/GenBank/DDBJ databases">
        <title>Caerostris darwini draft genome.</title>
        <authorList>
            <person name="Kono N."/>
            <person name="Arakawa K."/>
        </authorList>
    </citation>
    <scope>NUCLEOTIDE SEQUENCE [LARGE SCALE GENOMIC DNA]</scope>
</reference>
<sequence length="105" mass="12492">MTLSPFRVSCNDEKRRTYPRARNISLLRLQQRLRFTEKKEEKKEHLLFQQQTPLIRKRVYGWQRHLNDPLLEEALFAGSPSPSRATPTCLFSLSSVILMYLYSHQ</sequence>
<gene>
    <name evidence="1" type="ORF">CDAR_563751</name>
</gene>
<dbReference type="AlphaFoldDB" id="A0AAV4VUT3"/>
<dbReference type="EMBL" id="BPLQ01013717">
    <property type="protein sequence ID" value="GIY74241.1"/>
    <property type="molecule type" value="Genomic_DNA"/>
</dbReference>
<name>A0AAV4VUT3_9ARAC</name>
<protein>
    <submittedName>
        <fullName evidence="1">Uncharacterized protein</fullName>
    </submittedName>
</protein>
<evidence type="ECO:0000313" key="1">
    <source>
        <dbReference type="EMBL" id="GIY74241.1"/>
    </source>
</evidence>
<keyword evidence="2" id="KW-1185">Reference proteome</keyword>
<dbReference type="Proteomes" id="UP001054837">
    <property type="component" value="Unassembled WGS sequence"/>
</dbReference>
<proteinExistence type="predicted"/>
<evidence type="ECO:0000313" key="2">
    <source>
        <dbReference type="Proteomes" id="UP001054837"/>
    </source>
</evidence>
<comment type="caution">
    <text evidence="1">The sequence shown here is derived from an EMBL/GenBank/DDBJ whole genome shotgun (WGS) entry which is preliminary data.</text>
</comment>
<organism evidence="1 2">
    <name type="scientific">Caerostris darwini</name>
    <dbReference type="NCBI Taxonomy" id="1538125"/>
    <lineage>
        <taxon>Eukaryota</taxon>
        <taxon>Metazoa</taxon>
        <taxon>Ecdysozoa</taxon>
        <taxon>Arthropoda</taxon>
        <taxon>Chelicerata</taxon>
        <taxon>Arachnida</taxon>
        <taxon>Araneae</taxon>
        <taxon>Araneomorphae</taxon>
        <taxon>Entelegynae</taxon>
        <taxon>Araneoidea</taxon>
        <taxon>Araneidae</taxon>
        <taxon>Caerostris</taxon>
    </lineage>
</organism>
<accession>A0AAV4VUT3</accession>